<organism evidence="3 4">
    <name type="scientific">Roridomyces roridus</name>
    <dbReference type="NCBI Taxonomy" id="1738132"/>
    <lineage>
        <taxon>Eukaryota</taxon>
        <taxon>Fungi</taxon>
        <taxon>Dikarya</taxon>
        <taxon>Basidiomycota</taxon>
        <taxon>Agaricomycotina</taxon>
        <taxon>Agaricomycetes</taxon>
        <taxon>Agaricomycetidae</taxon>
        <taxon>Agaricales</taxon>
        <taxon>Marasmiineae</taxon>
        <taxon>Mycenaceae</taxon>
        <taxon>Roridomyces</taxon>
    </lineage>
</organism>
<feature type="domain" description="DUF6533" evidence="2">
    <location>
        <begin position="19"/>
        <end position="63"/>
    </location>
</feature>
<dbReference type="InterPro" id="IPR045340">
    <property type="entry name" value="DUF6533"/>
</dbReference>
<reference evidence="3" key="1">
    <citation type="submission" date="2023-03" db="EMBL/GenBank/DDBJ databases">
        <title>Massive genome expansion in bonnet fungi (Mycena s.s.) driven by repeated elements and novel gene families across ecological guilds.</title>
        <authorList>
            <consortium name="Lawrence Berkeley National Laboratory"/>
            <person name="Harder C.B."/>
            <person name="Miyauchi S."/>
            <person name="Viragh M."/>
            <person name="Kuo A."/>
            <person name="Thoen E."/>
            <person name="Andreopoulos B."/>
            <person name="Lu D."/>
            <person name="Skrede I."/>
            <person name="Drula E."/>
            <person name="Henrissat B."/>
            <person name="Morin E."/>
            <person name="Kohler A."/>
            <person name="Barry K."/>
            <person name="LaButti K."/>
            <person name="Morin E."/>
            <person name="Salamov A."/>
            <person name="Lipzen A."/>
            <person name="Mereny Z."/>
            <person name="Hegedus B."/>
            <person name="Baldrian P."/>
            <person name="Stursova M."/>
            <person name="Weitz H."/>
            <person name="Taylor A."/>
            <person name="Grigoriev I.V."/>
            <person name="Nagy L.G."/>
            <person name="Martin F."/>
            <person name="Kauserud H."/>
        </authorList>
    </citation>
    <scope>NUCLEOTIDE SEQUENCE</scope>
    <source>
        <strain evidence="3">9284</strain>
    </source>
</reference>
<evidence type="ECO:0000256" key="1">
    <source>
        <dbReference type="SAM" id="Phobius"/>
    </source>
</evidence>
<proteinExistence type="predicted"/>
<comment type="caution">
    <text evidence="3">The sequence shown here is derived from an EMBL/GenBank/DDBJ whole genome shotgun (WGS) entry which is preliminary data.</text>
</comment>
<dbReference type="AlphaFoldDB" id="A0AAD7BHC2"/>
<evidence type="ECO:0000313" key="4">
    <source>
        <dbReference type="Proteomes" id="UP001221142"/>
    </source>
</evidence>
<dbReference type="Proteomes" id="UP001221142">
    <property type="component" value="Unassembled WGS sequence"/>
</dbReference>
<keyword evidence="1" id="KW-0472">Membrane</keyword>
<feature type="transmembrane region" description="Helical" evidence="1">
    <location>
        <begin position="50"/>
        <end position="70"/>
    </location>
</feature>
<protein>
    <recommendedName>
        <fullName evidence="2">DUF6533 domain-containing protein</fullName>
    </recommendedName>
</protein>
<feature type="transmembrane region" description="Helical" evidence="1">
    <location>
        <begin position="77"/>
        <end position="99"/>
    </location>
</feature>
<evidence type="ECO:0000313" key="3">
    <source>
        <dbReference type="EMBL" id="KAJ7621012.1"/>
    </source>
</evidence>
<dbReference type="EMBL" id="JARKIF010000016">
    <property type="protein sequence ID" value="KAJ7621012.1"/>
    <property type="molecule type" value="Genomic_DNA"/>
</dbReference>
<keyword evidence="1" id="KW-0812">Transmembrane</keyword>
<keyword evidence="1" id="KW-1133">Transmembrane helix</keyword>
<gene>
    <name evidence="3" type="ORF">FB45DRAFT_1032281</name>
</gene>
<feature type="transmembrane region" description="Helical" evidence="1">
    <location>
        <begin position="7"/>
        <end position="30"/>
    </location>
</feature>
<feature type="transmembrane region" description="Helical" evidence="1">
    <location>
        <begin position="199"/>
        <end position="219"/>
    </location>
</feature>
<accession>A0AAD7BHC2</accession>
<feature type="transmembrane region" description="Helical" evidence="1">
    <location>
        <begin position="173"/>
        <end position="193"/>
    </location>
</feature>
<feature type="transmembrane region" description="Helical" evidence="1">
    <location>
        <begin position="131"/>
        <end position="152"/>
    </location>
</feature>
<name>A0AAD7BHC2_9AGAR</name>
<keyword evidence="4" id="KW-1185">Reference proteome</keyword>
<sequence>MSTIHDLEVVLIHLAASHYCVVSSACLYVYDFFLTLPQEVEYFWSTPWTFVKGIFFWNRYSTFALVGTLISYQALKIVLYALFILEMMSLVGIGIAKLVTNHETLEMVPFLSNPLTLCVSQVPRFFVFDPIPIMVFDTILLCLVMYKAYLIQTETLDKKWTSTRLMQIMFRDSVLYFACTFVANLLNTLVWAVAPLELFTMGTAWAATVPIMAANRVLFSMRSAYHDQPNISELNVESIKFQTARRRGGTSSGLNGWSNSTALITLPSPITAAGDSESVAPEIRKGA</sequence>
<evidence type="ECO:0000259" key="2">
    <source>
        <dbReference type="Pfam" id="PF20151"/>
    </source>
</evidence>
<dbReference type="Pfam" id="PF20151">
    <property type="entry name" value="DUF6533"/>
    <property type="match status" value="1"/>
</dbReference>